<dbReference type="PROSITE" id="PS00866">
    <property type="entry name" value="CPSASE_1"/>
    <property type="match status" value="1"/>
</dbReference>
<keyword evidence="1" id="KW-0436">Ligase</keyword>
<dbReference type="InterPro" id="IPR004549">
    <property type="entry name" value="Acetyl_CoA_COase_biotin_COase"/>
</dbReference>
<name>A0A4R1L199_9BACT</name>
<accession>A0A4R1L199</accession>
<protein>
    <submittedName>
        <fullName evidence="10">Acetyl-CoA carboxylase biotin carboxylase subunit</fullName>
    </submittedName>
</protein>
<dbReference type="SUPFAM" id="SSF51246">
    <property type="entry name" value="Rudiment single hybrid motif"/>
    <property type="match status" value="1"/>
</dbReference>
<evidence type="ECO:0000256" key="7">
    <source>
        <dbReference type="SAM" id="MobiDB-lite"/>
    </source>
</evidence>
<dbReference type="InterPro" id="IPR016185">
    <property type="entry name" value="PreATP-grasp_dom_sf"/>
</dbReference>
<dbReference type="Pfam" id="PF00289">
    <property type="entry name" value="Biotin_carb_N"/>
    <property type="match status" value="1"/>
</dbReference>
<dbReference type="SUPFAM" id="SSF56059">
    <property type="entry name" value="Glutathione synthetase ATP-binding domain-like"/>
    <property type="match status" value="1"/>
</dbReference>
<dbReference type="PROSITE" id="PS50975">
    <property type="entry name" value="ATP_GRASP"/>
    <property type="match status" value="1"/>
</dbReference>
<dbReference type="InterPro" id="IPR050856">
    <property type="entry name" value="Biotin_carboxylase_complex"/>
</dbReference>
<dbReference type="NCBIfam" id="TIGR00514">
    <property type="entry name" value="accC"/>
    <property type="match status" value="1"/>
</dbReference>
<dbReference type="InterPro" id="IPR005482">
    <property type="entry name" value="Biotin_COase_C"/>
</dbReference>
<evidence type="ECO:0000256" key="6">
    <source>
        <dbReference type="PROSITE-ProRule" id="PRU00409"/>
    </source>
</evidence>
<dbReference type="PANTHER" id="PTHR18866">
    <property type="entry name" value="CARBOXYLASE:PYRUVATE/ACETYL-COA/PROPIONYL-COA CARBOXYLASE"/>
    <property type="match status" value="1"/>
</dbReference>
<dbReference type="GO" id="GO:0005524">
    <property type="term" value="F:ATP binding"/>
    <property type="evidence" value="ECO:0007669"/>
    <property type="project" value="UniProtKB-UniRule"/>
</dbReference>
<gene>
    <name evidence="10" type="ORF">C7378_3002</name>
</gene>
<dbReference type="UniPathway" id="UPA00655">
    <property type="reaction ID" value="UER00711"/>
</dbReference>
<dbReference type="GO" id="GO:0046872">
    <property type="term" value="F:metal ion binding"/>
    <property type="evidence" value="ECO:0007669"/>
    <property type="project" value="InterPro"/>
</dbReference>
<dbReference type="Gene3D" id="3.30.470.20">
    <property type="entry name" value="ATP-grasp fold, B domain"/>
    <property type="match status" value="1"/>
</dbReference>
<reference evidence="10 11" key="1">
    <citation type="submission" date="2019-03" db="EMBL/GenBank/DDBJ databases">
        <title>Genomic Encyclopedia of Type Strains, Phase IV (KMG-IV): sequencing the most valuable type-strain genomes for metagenomic binning, comparative biology and taxonomic classification.</title>
        <authorList>
            <person name="Goeker M."/>
        </authorList>
    </citation>
    <scope>NUCLEOTIDE SEQUENCE [LARGE SCALE GENOMIC DNA]</scope>
    <source>
        <strain evidence="10 11">DSM 103428</strain>
    </source>
</reference>
<keyword evidence="4" id="KW-0460">Magnesium</keyword>
<dbReference type="InterPro" id="IPR005481">
    <property type="entry name" value="BC-like_N"/>
</dbReference>
<evidence type="ECO:0000259" key="8">
    <source>
        <dbReference type="PROSITE" id="PS50975"/>
    </source>
</evidence>
<evidence type="ECO:0000256" key="2">
    <source>
        <dbReference type="ARBA" id="ARBA00022741"/>
    </source>
</evidence>
<evidence type="ECO:0000256" key="1">
    <source>
        <dbReference type="ARBA" id="ARBA00022598"/>
    </source>
</evidence>
<dbReference type="FunFam" id="3.30.1490.20:FF:000003">
    <property type="entry name" value="acetyl-CoA carboxylase isoform X1"/>
    <property type="match status" value="1"/>
</dbReference>
<keyword evidence="2 6" id="KW-0547">Nucleotide-binding</keyword>
<dbReference type="Pfam" id="PF02786">
    <property type="entry name" value="CPSase_L_D2"/>
    <property type="match status" value="1"/>
</dbReference>
<feature type="region of interest" description="Disordered" evidence="7">
    <location>
        <begin position="478"/>
        <end position="502"/>
    </location>
</feature>
<dbReference type="FunFam" id="3.40.50.20:FF:000010">
    <property type="entry name" value="Propionyl-CoA carboxylase subunit alpha"/>
    <property type="match status" value="1"/>
</dbReference>
<evidence type="ECO:0000259" key="9">
    <source>
        <dbReference type="PROSITE" id="PS50979"/>
    </source>
</evidence>
<keyword evidence="11" id="KW-1185">Reference proteome</keyword>
<evidence type="ECO:0000256" key="4">
    <source>
        <dbReference type="ARBA" id="ARBA00022842"/>
    </source>
</evidence>
<evidence type="ECO:0000256" key="5">
    <source>
        <dbReference type="ARBA" id="ARBA00023267"/>
    </source>
</evidence>
<dbReference type="SMART" id="SM00878">
    <property type="entry name" value="Biotin_carb_C"/>
    <property type="match status" value="1"/>
</dbReference>
<dbReference type="PANTHER" id="PTHR18866:SF33">
    <property type="entry name" value="METHYLCROTONOYL-COA CARBOXYLASE SUBUNIT ALPHA, MITOCHONDRIAL-RELATED"/>
    <property type="match status" value="1"/>
</dbReference>
<keyword evidence="3 6" id="KW-0067">ATP-binding</keyword>
<dbReference type="AlphaFoldDB" id="A0A4R1L199"/>
<dbReference type="FunFam" id="3.30.470.20:FF:000028">
    <property type="entry name" value="Methylcrotonoyl-CoA carboxylase subunit alpha, mitochondrial"/>
    <property type="match status" value="1"/>
</dbReference>
<dbReference type="PROSITE" id="PS50979">
    <property type="entry name" value="BC"/>
    <property type="match status" value="1"/>
</dbReference>
<dbReference type="InterPro" id="IPR011761">
    <property type="entry name" value="ATP-grasp"/>
</dbReference>
<dbReference type="EMBL" id="SMGK01000005">
    <property type="protein sequence ID" value="TCK71712.1"/>
    <property type="molecule type" value="Genomic_DNA"/>
</dbReference>
<dbReference type="InterPro" id="IPR011054">
    <property type="entry name" value="Rudment_hybrid_motif"/>
</dbReference>
<dbReference type="NCBIfam" id="NF006367">
    <property type="entry name" value="PRK08591.1"/>
    <property type="match status" value="1"/>
</dbReference>
<dbReference type="PROSITE" id="PS00867">
    <property type="entry name" value="CPSASE_2"/>
    <property type="match status" value="1"/>
</dbReference>
<evidence type="ECO:0000256" key="3">
    <source>
        <dbReference type="ARBA" id="ARBA00022840"/>
    </source>
</evidence>
<evidence type="ECO:0000313" key="11">
    <source>
        <dbReference type="Proteomes" id="UP000295210"/>
    </source>
</evidence>
<dbReference type="InterPro" id="IPR005479">
    <property type="entry name" value="CPAse_ATP-bd"/>
</dbReference>
<feature type="domain" description="Biotin carboxylation" evidence="9">
    <location>
        <begin position="4"/>
        <end position="449"/>
    </location>
</feature>
<evidence type="ECO:0000313" key="10">
    <source>
        <dbReference type="EMBL" id="TCK71712.1"/>
    </source>
</evidence>
<feature type="compositionally biased region" description="Low complexity" evidence="7">
    <location>
        <begin position="478"/>
        <end position="489"/>
    </location>
</feature>
<dbReference type="GO" id="GO:2001295">
    <property type="term" value="P:malonyl-CoA biosynthetic process"/>
    <property type="evidence" value="ECO:0007669"/>
    <property type="project" value="UniProtKB-UniPathway"/>
</dbReference>
<dbReference type="Proteomes" id="UP000295210">
    <property type="component" value="Unassembled WGS sequence"/>
</dbReference>
<comment type="caution">
    <text evidence="10">The sequence shown here is derived from an EMBL/GenBank/DDBJ whole genome shotgun (WGS) entry which is preliminary data.</text>
</comment>
<feature type="domain" description="ATP-grasp" evidence="8">
    <location>
        <begin position="123"/>
        <end position="320"/>
    </location>
</feature>
<dbReference type="Pfam" id="PF02785">
    <property type="entry name" value="Biotin_carb_C"/>
    <property type="match status" value="1"/>
</dbReference>
<dbReference type="InterPro" id="IPR011764">
    <property type="entry name" value="Biotin_carboxylation_dom"/>
</dbReference>
<keyword evidence="5" id="KW-0092">Biotin</keyword>
<organism evidence="10 11">
    <name type="scientific">Acidipila rosea</name>
    <dbReference type="NCBI Taxonomy" id="768535"/>
    <lineage>
        <taxon>Bacteria</taxon>
        <taxon>Pseudomonadati</taxon>
        <taxon>Acidobacteriota</taxon>
        <taxon>Terriglobia</taxon>
        <taxon>Terriglobales</taxon>
        <taxon>Acidobacteriaceae</taxon>
        <taxon>Acidipila</taxon>
    </lineage>
</organism>
<sequence>MKRIFRKILIANRGEIALRLIRGCRELGLTTVAVYSDADRAALHVLEADEAIRLGPAPAAESYLRGDLILEIARSTGADAIHPGYGFLSENADFAEACERSGIKFIGPPSAAMRMLGSKTRARQAADAAGMPRTPGSVQGLASLAEAHEVAAGIGYPVMLKAAAGGGGKGMRAVSSESELASAFASARSEAERAFGSGEVYLEKLIERPRHIEIQILADEHGNCVSLGERECSVQRRHQKVIEEAPSAAVSADLRRRMGEAAVRLAKSAGYTNAGTVEFLLDSEENFYFLEVNTRLQVEHPVTELVTGLDLVHLQLRIAQGEPLPFAQDDITLRGHAIECRVYAEDPDNGFFPSPGRITRLLQPGGPGIREDCGVYEGWTVPLDYDPMLSKLIAYAPTRAMAIARLERALGEYVIGGIRTNLGLFRRILADADFRAARIDTGYLDRLLAQQHPPPPAAHEDAPAIAAAIFEHSTSRVSAASAAPSPQVSNWKTAARREGLRS</sequence>
<proteinExistence type="predicted"/>
<dbReference type="OrthoDB" id="9769961at2"/>
<dbReference type="SUPFAM" id="SSF52440">
    <property type="entry name" value="PreATP-grasp domain"/>
    <property type="match status" value="1"/>
</dbReference>
<dbReference type="GO" id="GO:0016874">
    <property type="term" value="F:ligase activity"/>
    <property type="evidence" value="ECO:0007669"/>
    <property type="project" value="UniProtKB-KW"/>
</dbReference>